<feature type="domain" description="DUF4145" evidence="1">
    <location>
        <begin position="11"/>
        <end position="84"/>
    </location>
</feature>
<comment type="caution">
    <text evidence="2">The sequence shown here is derived from an EMBL/GenBank/DDBJ whole genome shotgun (WGS) entry which is preliminary data.</text>
</comment>
<name>A0ABX1W9P9_9RHOB</name>
<evidence type="ECO:0000313" key="2">
    <source>
        <dbReference type="EMBL" id="NOD30024.1"/>
    </source>
</evidence>
<organism evidence="2 3">
    <name type="scientific">Ruegeria atlantica</name>
    <dbReference type="NCBI Taxonomy" id="81569"/>
    <lineage>
        <taxon>Bacteria</taxon>
        <taxon>Pseudomonadati</taxon>
        <taxon>Pseudomonadota</taxon>
        <taxon>Alphaproteobacteria</taxon>
        <taxon>Rhodobacterales</taxon>
        <taxon>Roseobacteraceae</taxon>
        <taxon>Ruegeria</taxon>
    </lineage>
</organism>
<reference evidence="2 3" key="1">
    <citation type="submission" date="2019-12" db="EMBL/GenBank/DDBJ databases">
        <title>Ruegeria JWLKs population differentiation of coral mucus and skeleton niches.</title>
        <authorList>
            <person name="Luo D."/>
        </authorList>
    </citation>
    <scope>NUCLEOTIDE SEQUENCE [LARGE SCALE GENOMIC DNA]</scope>
    <source>
        <strain evidence="2 3">HKCCD6238</strain>
    </source>
</reference>
<protein>
    <submittedName>
        <fullName evidence="2">DUF4145 domain-containing protein</fullName>
    </submittedName>
</protein>
<evidence type="ECO:0000313" key="3">
    <source>
        <dbReference type="Proteomes" id="UP000599383"/>
    </source>
</evidence>
<dbReference type="Proteomes" id="UP000599383">
    <property type="component" value="Unassembled WGS sequence"/>
</dbReference>
<proteinExistence type="predicted"/>
<dbReference type="EMBL" id="WVQY01000002">
    <property type="protein sequence ID" value="NOD30024.1"/>
    <property type="molecule type" value="Genomic_DNA"/>
</dbReference>
<dbReference type="InterPro" id="IPR025285">
    <property type="entry name" value="DUF4145"/>
</dbReference>
<keyword evidence="3" id="KW-1185">Reference proteome</keyword>
<sequence>MPKNVREDYYEAALILDASPRGAAALLRLGLQKLCVHLGEPGKHIDTDIASLVSKGLDVRVQQALDAVRVIGNEAVHPGSIDLRANRETAEMLFQLMNLIVEKMISEPKHVQSVYDKLPQTKREAIERRDQK</sequence>
<dbReference type="Pfam" id="PF13643">
    <property type="entry name" value="DUF4145"/>
    <property type="match status" value="1"/>
</dbReference>
<gene>
    <name evidence="2" type="ORF">GS617_07065</name>
</gene>
<evidence type="ECO:0000259" key="1">
    <source>
        <dbReference type="Pfam" id="PF13643"/>
    </source>
</evidence>
<accession>A0ABX1W9P9</accession>